<reference evidence="2 3" key="1">
    <citation type="submission" date="2019-03" db="EMBL/GenBank/DDBJ databases">
        <title>Genomic Encyclopedia of Type Strains, Phase IV (KMG-V): Genome sequencing to study the core and pangenomes of soil and plant-associated prokaryotes.</title>
        <authorList>
            <person name="Whitman W."/>
        </authorList>
    </citation>
    <scope>NUCLEOTIDE SEQUENCE [LARGE SCALE GENOMIC DNA]</scope>
    <source>
        <strain evidence="2 3">23C40</strain>
    </source>
</reference>
<sequence>MAHKLADLRAKHKAFKEEADAIFAAAETAGAELTDVQDQRLVTIKGEVTKLESEIDAEIAALETTDKPNSAADVEAERKRAGDILAACKMVGKTERAAAFITEGKSLAEVVGVLQSERATESDKNPTDPGNPARHGKAEASWDKAVAKHNQRNGFK</sequence>
<feature type="compositionally biased region" description="Basic residues" evidence="1">
    <location>
        <begin position="147"/>
        <end position="156"/>
    </location>
</feature>
<gene>
    <name evidence="2" type="ORF">EV184_108204</name>
</gene>
<dbReference type="AlphaFoldDB" id="A0A4V2REX0"/>
<organism evidence="2 3">
    <name type="scientific">Sinorhizobium americanum</name>
    <dbReference type="NCBI Taxonomy" id="194963"/>
    <lineage>
        <taxon>Bacteria</taxon>
        <taxon>Pseudomonadati</taxon>
        <taxon>Pseudomonadota</taxon>
        <taxon>Alphaproteobacteria</taxon>
        <taxon>Hyphomicrobiales</taxon>
        <taxon>Rhizobiaceae</taxon>
        <taxon>Sinorhizobium/Ensifer group</taxon>
        <taxon>Sinorhizobium</taxon>
    </lineage>
</organism>
<evidence type="ECO:0000313" key="2">
    <source>
        <dbReference type="EMBL" id="TCN30330.1"/>
    </source>
</evidence>
<protein>
    <submittedName>
        <fullName evidence="2">Uncharacterized protein</fullName>
    </submittedName>
</protein>
<dbReference type="RefSeq" id="WP_132075875.1">
    <property type="nucleotide sequence ID" value="NZ_SLVU01000008.1"/>
</dbReference>
<feature type="region of interest" description="Disordered" evidence="1">
    <location>
        <begin position="116"/>
        <end position="156"/>
    </location>
</feature>
<proteinExistence type="predicted"/>
<evidence type="ECO:0000256" key="1">
    <source>
        <dbReference type="SAM" id="MobiDB-lite"/>
    </source>
</evidence>
<accession>A0A4V2REX0</accession>
<feature type="compositionally biased region" description="Basic and acidic residues" evidence="1">
    <location>
        <begin position="136"/>
        <end position="146"/>
    </location>
</feature>
<name>A0A4V2REX0_9HYPH</name>
<comment type="caution">
    <text evidence="2">The sequence shown here is derived from an EMBL/GenBank/DDBJ whole genome shotgun (WGS) entry which is preliminary data.</text>
</comment>
<evidence type="ECO:0000313" key="3">
    <source>
        <dbReference type="Proteomes" id="UP000295043"/>
    </source>
</evidence>
<dbReference type="Proteomes" id="UP000295043">
    <property type="component" value="Unassembled WGS sequence"/>
</dbReference>
<dbReference type="EMBL" id="SLVU01000008">
    <property type="protein sequence ID" value="TCN30330.1"/>
    <property type="molecule type" value="Genomic_DNA"/>
</dbReference>